<evidence type="ECO:0008006" key="3">
    <source>
        <dbReference type="Google" id="ProtNLM"/>
    </source>
</evidence>
<organism evidence="1 2">
    <name type="scientific">Pseudomonas shahriarae</name>
    <dbReference type="NCBI Taxonomy" id="2745512"/>
    <lineage>
        <taxon>Bacteria</taxon>
        <taxon>Pseudomonadati</taxon>
        <taxon>Pseudomonadota</taxon>
        <taxon>Gammaproteobacteria</taxon>
        <taxon>Pseudomonadales</taxon>
        <taxon>Pseudomonadaceae</taxon>
        <taxon>Pseudomonas</taxon>
    </lineage>
</organism>
<name>A0ABT5NIC0_9PSED</name>
<dbReference type="EMBL" id="JAMDHD010000047">
    <property type="protein sequence ID" value="MDD0988292.1"/>
    <property type="molecule type" value="Genomic_DNA"/>
</dbReference>
<dbReference type="Proteomes" id="UP001148189">
    <property type="component" value="Unassembled WGS sequence"/>
</dbReference>
<protein>
    <recommendedName>
        <fullName evidence="3">Lipoprotein</fullName>
    </recommendedName>
</protein>
<keyword evidence="2" id="KW-1185">Reference proteome</keyword>
<dbReference type="RefSeq" id="WP_169961224.1">
    <property type="nucleotide sequence ID" value="NZ_JAMDHD010000047.1"/>
</dbReference>
<reference evidence="1" key="1">
    <citation type="submission" date="2022-05" db="EMBL/GenBank/DDBJ databases">
        <title>Novel Pseudomonas spp. Isolated from a Rainbow Trout Aquaculture Facility.</title>
        <authorList>
            <person name="Testerman T."/>
            <person name="Graf J."/>
        </authorList>
    </citation>
    <scope>NUCLEOTIDE SEQUENCE</scope>
    <source>
        <strain evidence="1">ID1050</strain>
    </source>
</reference>
<evidence type="ECO:0000313" key="2">
    <source>
        <dbReference type="Proteomes" id="UP001148189"/>
    </source>
</evidence>
<evidence type="ECO:0000313" key="1">
    <source>
        <dbReference type="EMBL" id="MDD0988292.1"/>
    </source>
</evidence>
<gene>
    <name evidence="1" type="ORF">M5G21_25380</name>
</gene>
<proteinExistence type="predicted"/>
<sequence length="259" mass="28654">MSNQACGVLLVLGMAWTSGCAVVPVDRFTLELDLPANFRVKSAANYSPAAGERCTLPWRRGKRPERKIFSVPYSPVASRVTQTLPLTETVEGCPLVLRSVEFDFYARWGARDTDVGGDIAAIHIQDRLDADGPGRPESGVLELQARCRWFFRTVGPVHAIRKILMCRSVDANGLSGKASAGGAVQRNRLAGQKLRLVLNLSDEELPAFDDNWVAVPNGWRRCRGESFEDMFAYCRGNTTDFKPIKMPDGRICDVYPTCN</sequence>
<accession>A0ABT5NIC0</accession>
<comment type="caution">
    <text evidence="1">The sequence shown here is derived from an EMBL/GenBank/DDBJ whole genome shotgun (WGS) entry which is preliminary data.</text>
</comment>